<evidence type="ECO:0000313" key="2">
    <source>
        <dbReference type="EMBL" id="MBZ2165194.1"/>
    </source>
</evidence>
<dbReference type="EMBL" id="JAIOUQ010000003">
    <property type="protein sequence ID" value="MBZ2165194.1"/>
    <property type="molecule type" value="Genomic_DNA"/>
</dbReference>
<dbReference type="InterPro" id="IPR017896">
    <property type="entry name" value="4Fe4S_Fe-S-bd"/>
</dbReference>
<dbReference type="InterPro" id="IPR017900">
    <property type="entry name" value="4Fe4S_Fe_S_CS"/>
</dbReference>
<dbReference type="PANTHER" id="PTHR43193:SF2">
    <property type="entry name" value="POLYFERREDOXIN PROTEIN FWDF"/>
    <property type="match status" value="1"/>
</dbReference>
<feature type="domain" description="4Fe-4S ferredoxin-type" evidence="1">
    <location>
        <begin position="280"/>
        <end position="309"/>
    </location>
</feature>
<feature type="domain" description="4Fe-4S ferredoxin-type" evidence="1">
    <location>
        <begin position="96"/>
        <end position="125"/>
    </location>
</feature>
<dbReference type="NCBIfam" id="NF042909">
    <property type="entry name" value="FMH_DH_FwdF"/>
    <property type="match status" value="1"/>
</dbReference>
<dbReference type="InterPro" id="IPR053559">
    <property type="entry name" value="Polyferredoxin"/>
</dbReference>
<feature type="domain" description="4Fe-4S ferredoxin-type" evidence="1">
    <location>
        <begin position="135"/>
        <end position="164"/>
    </location>
</feature>
<proteinExistence type="predicted"/>
<dbReference type="PROSITE" id="PS51379">
    <property type="entry name" value="4FE4S_FER_2"/>
    <property type="match status" value="8"/>
</dbReference>
<organism evidence="2 3">
    <name type="scientific">Methanobacterium spitsbergense</name>
    <dbReference type="NCBI Taxonomy" id="2874285"/>
    <lineage>
        <taxon>Archaea</taxon>
        <taxon>Methanobacteriati</taxon>
        <taxon>Methanobacteriota</taxon>
        <taxon>Methanomada group</taxon>
        <taxon>Methanobacteria</taxon>
        <taxon>Methanobacteriales</taxon>
        <taxon>Methanobacteriaceae</taxon>
        <taxon>Methanobacterium</taxon>
    </lineage>
</organism>
<dbReference type="CDD" id="cd10549">
    <property type="entry name" value="MtMvhB_like"/>
    <property type="match status" value="2"/>
</dbReference>
<dbReference type="Proteomes" id="UP000825933">
    <property type="component" value="Unassembled WGS sequence"/>
</dbReference>
<name>A0A8T5UNG3_9EURY</name>
<feature type="domain" description="4Fe-4S ferredoxin-type" evidence="1">
    <location>
        <begin position="216"/>
        <end position="245"/>
    </location>
</feature>
<dbReference type="PROSITE" id="PS00198">
    <property type="entry name" value="4FE4S_FER_1"/>
    <property type="match status" value="6"/>
</dbReference>
<dbReference type="Gene3D" id="3.30.70.20">
    <property type="match status" value="4"/>
</dbReference>
<sequence>MTSITRIGEQDRSLTHINDKCVGCGICASICPTESIKNGPVLPIARGLVEMNYININKINCCLCGLCASACPFDAIEFEINDKNIKEMEEYPKWTKDAEIDTETCVYCKACETACPQDAIKVARTLPKRENLVVGEIDVDQEKCINCKICEELCPGNAIKIKQTGRETFETVVDENKCVYCLVCKQACPTDAIKAICSSCAYQDYKFDPEDFKTHGTTMLNPDSCVNCGWCQEICPVEAATVIKPFEGEVTFEENMTCKGDSCHACQDVCPCNAVSIIESHSTIDPRFCILCGTCANVCPQKGIRIKRTKMNLENIRSKSWQDRLSSLTTGK</sequence>
<dbReference type="SUPFAM" id="SSF54862">
    <property type="entry name" value="4Fe-4S ferredoxins"/>
    <property type="match status" value="2"/>
</dbReference>
<dbReference type="InterPro" id="IPR043256">
    <property type="entry name" value="MvhB-like"/>
</dbReference>
<feature type="domain" description="4Fe-4S ferredoxin-type" evidence="1">
    <location>
        <begin position="52"/>
        <end position="81"/>
    </location>
</feature>
<dbReference type="Pfam" id="PF12838">
    <property type="entry name" value="Fer4_7"/>
    <property type="match status" value="2"/>
</dbReference>
<accession>A0A8T5UNG3</accession>
<dbReference type="Pfam" id="PF00037">
    <property type="entry name" value="Fer4"/>
    <property type="match status" value="3"/>
</dbReference>
<evidence type="ECO:0000313" key="3">
    <source>
        <dbReference type="Proteomes" id="UP000825933"/>
    </source>
</evidence>
<comment type="caution">
    <text evidence="2">The sequence shown here is derived from an EMBL/GenBank/DDBJ whole genome shotgun (WGS) entry which is preliminary data.</text>
</comment>
<dbReference type="RefSeq" id="WP_223790815.1">
    <property type="nucleotide sequence ID" value="NZ_JAIOUQ010000003.1"/>
</dbReference>
<feature type="domain" description="4Fe-4S ferredoxin-type" evidence="1">
    <location>
        <begin position="12"/>
        <end position="41"/>
    </location>
</feature>
<dbReference type="PIRSF" id="PIRSF005658">
    <property type="entry name" value="FwdF"/>
    <property type="match status" value="1"/>
</dbReference>
<dbReference type="InterPro" id="IPR052977">
    <property type="entry name" value="Polyferredoxin-like_ET"/>
</dbReference>
<gene>
    <name evidence="2" type="ORF">K8N75_03935</name>
</gene>
<dbReference type="Gene3D" id="3.30.70.3270">
    <property type="match status" value="1"/>
</dbReference>
<reference evidence="3" key="1">
    <citation type="journal article" date="2022" name="Microbiol. Resour. Announc.">
        <title>Draft Genome Sequence of a Methanogenic Archaeon from West Spitsbergen Permafrost.</title>
        <authorList>
            <person name="Trubitsyn V."/>
            <person name="Rivkina E."/>
            <person name="Shcherbakova V."/>
        </authorList>
    </citation>
    <scope>NUCLEOTIDE SEQUENCE [LARGE SCALE GENOMIC DNA]</scope>
    <source>
        <strain evidence="3">VT</strain>
    </source>
</reference>
<dbReference type="PANTHER" id="PTHR43193">
    <property type="match status" value="1"/>
</dbReference>
<keyword evidence="3" id="KW-1185">Reference proteome</keyword>
<evidence type="ECO:0000259" key="1">
    <source>
        <dbReference type="PROSITE" id="PS51379"/>
    </source>
</evidence>
<dbReference type="GO" id="GO:0016491">
    <property type="term" value="F:oxidoreductase activity"/>
    <property type="evidence" value="ECO:0007669"/>
    <property type="project" value="UniProtKB-ARBA"/>
</dbReference>
<feature type="domain" description="4Fe-4S ferredoxin-type" evidence="1">
    <location>
        <begin position="169"/>
        <end position="198"/>
    </location>
</feature>
<protein>
    <submittedName>
        <fullName evidence="2">4Fe-4S binding protein</fullName>
    </submittedName>
</protein>
<feature type="domain" description="4Fe-4S ferredoxin-type" evidence="1">
    <location>
        <begin position="248"/>
        <end position="279"/>
    </location>
</feature>
<dbReference type="AlphaFoldDB" id="A0A8T5UNG3"/>